<evidence type="ECO:0000256" key="1">
    <source>
        <dbReference type="SAM" id="Phobius"/>
    </source>
</evidence>
<sequence length="144" mass="15846">MILVRFASTFRERAPEWVLAFIQTGWGATLLLPGDTFDRPFFRPLAAIASEMTWGTVVAVAGMIRLAALYINGSRQETPVVRQACSLVSMFIWAMLTMGAMTAEWRSPAVFNYLGLFALEAIMFSYAGRDAARNLAKAAANGTR</sequence>
<accession>A0AAW3TQW4</accession>
<comment type="caution">
    <text evidence="2">The sequence shown here is derived from an EMBL/GenBank/DDBJ whole genome shotgun (WGS) entry which is preliminary data.</text>
</comment>
<keyword evidence="1" id="KW-1133">Transmembrane helix</keyword>
<evidence type="ECO:0000313" key="2">
    <source>
        <dbReference type="EMBL" id="MBB3876073.1"/>
    </source>
</evidence>
<dbReference type="AlphaFoldDB" id="A0AAW3TQW4"/>
<keyword evidence="3" id="KW-1185">Reference proteome</keyword>
<name>A0AAW3TQW4_9SPHN</name>
<dbReference type="EMBL" id="JACIDB010000004">
    <property type="protein sequence ID" value="MBB3876073.1"/>
    <property type="molecule type" value="Genomic_DNA"/>
</dbReference>
<keyword evidence="1" id="KW-0812">Transmembrane</keyword>
<feature type="transmembrane region" description="Helical" evidence="1">
    <location>
        <begin position="14"/>
        <end position="32"/>
    </location>
</feature>
<dbReference type="Proteomes" id="UP000528945">
    <property type="component" value="Unassembled WGS sequence"/>
</dbReference>
<dbReference type="RefSeq" id="WP_147035202.1">
    <property type="nucleotide sequence ID" value="NZ_JACIDB010000004.1"/>
</dbReference>
<gene>
    <name evidence="2" type="ORF">GGR47_002319</name>
</gene>
<evidence type="ECO:0000313" key="3">
    <source>
        <dbReference type="Proteomes" id="UP000528945"/>
    </source>
</evidence>
<feature type="transmembrane region" description="Helical" evidence="1">
    <location>
        <begin position="52"/>
        <end position="72"/>
    </location>
</feature>
<proteinExistence type="predicted"/>
<protein>
    <submittedName>
        <fullName evidence="2">Uncharacterized protein</fullName>
    </submittedName>
</protein>
<reference evidence="2 3" key="1">
    <citation type="submission" date="2020-08" db="EMBL/GenBank/DDBJ databases">
        <title>Genomic Encyclopedia of Type Strains, Phase IV (KMG-IV): sequencing the most valuable type-strain genomes for metagenomic binning, comparative biology and taxonomic classification.</title>
        <authorList>
            <person name="Goeker M."/>
        </authorList>
    </citation>
    <scope>NUCLEOTIDE SEQUENCE [LARGE SCALE GENOMIC DNA]</scope>
    <source>
        <strain evidence="2 3">DSM 15581</strain>
    </source>
</reference>
<feature type="transmembrane region" description="Helical" evidence="1">
    <location>
        <begin position="109"/>
        <end position="127"/>
    </location>
</feature>
<keyword evidence="1" id="KW-0472">Membrane</keyword>
<organism evidence="2 3">
    <name type="scientific">Sphingomonas aquatilis</name>
    <dbReference type="NCBI Taxonomy" id="93063"/>
    <lineage>
        <taxon>Bacteria</taxon>
        <taxon>Pseudomonadati</taxon>
        <taxon>Pseudomonadota</taxon>
        <taxon>Alphaproteobacteria</taxon>
        <taxon>Sphingomonadales</taxon>
        <taxon>Sphingomonadaceae</taxon>
        <taxon>Sphingomonas</taxon>
    </lineage>
</organism>
<feature type="transmembrane region" description="Helical" evidence="1">
    <location>
        <begin position="84"/>
        <end position="103"/>
    </location>
</feature>